<dbReference type="Gene3D" id="3.40.1790.10">
    <property type="entry name" value="Indigoidine synthase domain"/>
    <property type="match status" value="1"/>
</dbReference>
<evidence type="ECO:0000256" key="7">
    <source>
        <dbReference type="ARBA" id="ARBA00023295"/>
    </source>
</evidence>
<dbReference type="GO" id="GO:0005737">
    <property type="term" value="C:cytoplasm"/>
    <property type="evidence" value="ECO:0007669"/>
    <property type="project" value="TreeGrafter"/>
</dbReference>
<dbReference type="InterPro" id="IPR002173">
    <property type="entry name" value="Carboh/pur_kinase_PfkB_CS"/>
</dbReference>
<dbReference type="CDD" id="cd01941">
    <property type="entry name" value="YeiC_kinase_like"/>
    <property type="match status" value="1"/>
</dbReference>
<evidence type="ECO:0000256" key="5">
    <source>
        <dbReference type="ARBA" id="ARBA00023211"/>
    </source>
</evidence>
<dbReference type="Ensembl" id="ENSCMIT00000049090.1">
    <property type="protein sequence ID" value="ENSCMIP00000048414.1"/>
    <property type="gene ID" value="ENSCMIG00000019799.1"/>
</dbReference>
<dbReference type="OMA" id="FNCIIAT"/>
<dbReference type="SUPFAM" id="SSF110581">
    <property type="entry name" value="Indigoidine synthase A-like"/>
    <property type="match status" value="1"/>
</dbReference>
<dbReference type="RefSeq" id="XP_007896712.1">
    <property type="nucleotide sequence ID" value="XM_007898521.2"/>
</dbReference>
<keyword evidence="10" id="KW-1185">Reference proteome</keyword>
<accession>A0A4W3JY14</accession>
<name>A0A4W3JY14_CALMI</name>
<protein>
    <submittedName>
        <fullName evidence="9">Zgc:136858</fullName>
    </submittedName>
</protein>
<evidence type="ECO:0000259" key="8">
    <source>
        <dbReference type="Pfam" id="PF00294"/>
    </source>
</evidence>
<dbReference type="InterPro" id="IPR011611">
    <property type="entry name" value="PfkB_dom"/>
</dbReference>
<dbReference type="PANTHER" id="PTHR42909:SF1">
    <property type="entry name" value="CARBOHYDRATE KINASE PFKB DOMAIN-CONTAINING PROTEIN"/>
    <property type="match status" value="1"/>
</dbReference>
<sequence>MQHRLTPLLLLAAHVNQGLSPVCRRLHGGLLRVHPRVSEAIANQKPVVVLESTIITHGMPYPHNLNTAREVEEVVMRHGAVPATVAVLKGRIHVGLSDPELQYLAESKETFKASRRDLPYFLSKGFSGGTTVSATMMVAHKVGIRVFVTGGIGGVHRDGQRTLDISADLTELGRTPVAVVSAGVKSILDIGCTLEYLETQGVCVATFGKTRDFPAFFIPQSGFQAPYNVITEEDAAQLIDSACELGQGSGVLIAVPIPEEHAPEGFLIEEAVQQSVAEARAEGILGKEVTPFILQRVMELTQGASLSANIALIKNNAKVGSRIACALARRRHGKHAIPSELQTEKQANPTQPVVIGGCNIDFIAKANDDIMKFGGVTNPGSVYQSFGGVGRNLADCLSRLGIAPLFISAIGQDGHAEAFLHNCSHMDTSAVARLPSCNTATYCVVITGTGELCMGIGDMDIHQQITEQYTSQFEERLRSASLVCLDGNIPVSTLDYVCRVAKDHNVPVWYEPTDFNKASKPFVSDSWRALMYTSPNLGELRSMNEALGLPVPAELPSEMEDVIDVAMSMSRPLLKHLQCVLVSLGCQGVLLCGRGEAGTLSLQPRKDHQSAIGKVCALHQPSISVDAEEIMNVSGAGDSLAAAVIAGLLSGQDTHTCLRMGLLAANYSLKSRDPISRSITMDSVNPQRVNERAWLAPTYHWVDETFIK</sequence>
<dbReference type="GO" id="GO:0046872">
    <property type="term" value="F:metal ion binding"/>
    <property type="evidence" value="ECO:0007669"/>
    <property type="project" value="UniProtKB-KW"/>
</dbReference>
<proteinExistence type="inferred from homology"/>
<gene>
    <name evidence="9" type="primary">zgc:136858</name>
</gene>
<keyword evidence="3" id="KW-0418">Kinase</keyword>
<evidence type="ECO:0000256" key="1">
    <source>
        <dbReference type="ARBA" id="ARBA00022679"/>
    </source>
</evidence>
<dbReference type="PROSITE" id="PS00584">
    <property type="entry name" value="PFKB_KINASES_2"/>
    <property type="match status" value="1"/>
</dbReference>
<keyword evidence="7" id="KW-0326">Glycosidase</keyword>
<dbReference type="AlphaFoldDB" id="A0A4W3JY14"/>
<dbReference type="GO" id="GO:0016301">
    <property type="term" value="F:kinase activity"/>
    <property type="evidence" value="ECO:0007669"/>
    <property type="project" value="UniProtKB-KW"/>
</dbReference>
<keyword evidence="4" id="KW-0378">Hydrolase</keyword>
<dbReference type="GO" id="GO:0016798">
    <property type="term" value="F:hydrolase activity, acting on glycosyl bonds"/>
    <property type="evidence" value="ECO:0007669"/>
    <property type="project" value="UniProtKB-KW"/>
</dbReference>
<dbReference type="PANTHER" id="PTHR42909">
    <property type="entry name" value="ZGC:136858"/>
    <property type="match status" value="1"/>
</dbReference>
<dbReference type="SUPFAM" id="SSF53613">
    <property type="entry name" value="Ribokinase-like"/>
    <property type="match status" value="1"/>
</dbReference>
<evidence type="ECO:0000256" key="6">
    <source>
        <dbReference type="ARBA" id="ARBA00023239"/>
    </source>
</evidence>
<dbReference type="InterPro" id="IPR022830">
    <property type="entry name" value="Indigdn_synthA-like"/>
</dbReference>
<evidence type="ECO:0000256" key="4">
    <source>
        <dbReference type="ARBA" id="ARBA00022801"/>
    </source>
</evidence>
<reference evidence="10" key="1">
    <citation type="journal article" date="2006" name="Science">
        <title>Ancient noncoding elements conserved in the human genome.</title>
        <authorList>
            <person name="Venkatesh B."/>
            <person name="Kirkness E.F."/>
            <person name="Loh Y.H."/>
            <person name="Halpern A.L."/>
            <person name="Lee A.P."/>
            <person name="Johnson J."/>
            <person name="Dandona N."/>
            <person name="Viswanathan L.D."/>
            <person name="Tay A."/>
            <person name="Venter J.C."/>
            <person name="Strausberg R.L."/>
            <person name="Brenner S."/>
        </authorList>
    </citation>
    <scope>NUCLEOTIDE SEQUENCE [LARGE SCALE GENOMIC DNA]</scope>
</reference>
<dbReference type="OrthoDB" id="198885at2759"/>
<keyword evidence="1" id="KW-0808">Transferase</keyword>
<reference evidence="10" key="3">
    <citation type="journal article" date="2014" name="Nature">
        <title>Elephant shark genome provides unique insights into gnathostome evolution.</title>
        <authorList>
            <consortium name="International Elephant Shark Genome Sequencing Consortium"/>
            <person name="Venkatesh B."/>
            <person name="Lee A.P."/>
            <person name="Ravi V."/>
            <person name="Maurya A.K."/>
            <person name="Lian M.M."/>
            <person name="Swann J.B."/>
            <person name="Ohta Y."/>
            <person name="Flajnik M.F."/>
            <person name="Sutoh Y."/>
            <person name="Kasahara M."/>
            <person name="Hoon S."/>
            <person name="Gangu V."/>
            <person name="Roy S.W."/>
            <person name="Irimia M."/>
            <person name="Korzh V."/>
            <person name="Kondrychyn I."/>
            <person name="Lim Z.W."/>
            <person name="Tay B.H."/>
            <person name="Tohari S."/>
            <person name="Kong K.W."/>
            <person name="Ho S."/>
            <person name="Lorente-Galdos B."/>
            <person name="Quilez J."/>
            <person name="Marques-Bonet T."/>
            <person name="Raney B.J."/>
            <person name="Ingham P.W."/>
            <person name="Tay A."/>
            <person name="Hillier L.W."/>
            <person name="Minx P."/>
            <person name="Boehm T."/>
            <person name="Wilson R.K."/>
            <person name="Brenner S."/>
            <person name="Warren W.C."/>
        </authorList>
    </citation>
    <scope>NUCLEOTIDE SEQUENCE [LARGE SCALE GENOMIC DNA]</scope>
</reference>
<dbReference type="InterPro" id="IPR029056">
    <property type="entry name" value="Ribokinase-like"/>
</dbReference>
<evidence type="ECO:0000256" key="3">
    <source>
        <dbReference type="ARBA" id="ARBA00022777"/>
    </source>
</evidence>
<dbReference type="Pfam" id="PF04227">
    <property type="entry name" value="Indigoidine_A"/>
    <property type="match status" value="1"/>
</dbReference>
<dbReference type="HAMAP" id="MF_01876">
    <property type="entry name" value="PsiMP_glycosidase"/>
    <property type="match status" value="1"/>
</dbReference>
<dbReference type="GeneID" id="103181812"/>
<evidence type="ECO:0000313" key="9">
    <source>
        <dbReference type="Ensembl" id="ENSCMIP00000048414.1"/>
    </source>
</evidence>
<dbReference type="GeneTree" id="ENSGT00390000007427"/>
<dbReference type="GO" id="GO:0006753">
    <property type="term" value="P:nucleoside phosphate metabolic process"/>
    <property type="evidence" value="ECO:0007669"/>
    <property type="project" value="UniProtKB-ARBA"/>
</dbReference>
<keyword evidence="2" id="KW-0479">Metal-binding</keyword>
<keyword evidence="6" id="KW-0456">Lyase</keyword>
<reference evidence="9" key="4">
    <citation type="submission" date="2025-08" db="UniProtKB">
        <authorList>
            <consortium name="Ensembl"/>
        </authorList>
    </citation>
    <scope>IDENTIFICATION</scope>
</reference>
<evidence type="ECO:0000256" key="2">
    <source>
        <dbReference type="ARBA" id="ARBA00022723"/>
    </source>
</evidence>
<dbReference type="Proteomes" id="UP000314986">
    <property type="component" value="Unassembled WGS sequence"/>
</dbReference>
<organism evidence="9 10">
    <name type="scientific">Callorhinchus milii</name>
    <name type="common">Ghost shark</name>
    <dbReference type="NCBI Taxonomy" id="7868"/>
    <lineage>
        <taxon>Eukaryota</taxon>
        <taxon>Metazoa</taxon>
        <taxon>Chordata</taxon>
        <taxon>Craniata</taxon>
        <taxon>Vertebrata</taxon>
        <taxon>Chondrichthyes</taxon>
        <taxon>Holocephali</taxon>
        <taxon>Chimaeriformes</taxon>
        <taxon>Callorhinchidae</taxon>
        <taxon>Callorhinchus</taxon>
    </lineage>
</organism>
<feature type="domain" description="Carbohydrate kinase PfkB" evidence="8">
    <location>
        <begin position="353"/>
        <end position="676"/>
    </location>
</feature>
<evidence type="ECO:0000313" key="10">
    <source>
        <dbReference type="Proteomes" id="UP000314986"/>
    </source>
</evidence>
<dbReference type="GO" id="GO:0004730">
    <property type="term" value="F:pseudouridylate synthase activity"/>
    <property type="evidence" value="ECO:0007669"/>
    <property type="project" value="InterPro"/>
</dbReference>
<reference evidence="9" key="5">
    <citation type="submission" date="2025-09" db="UniProtKB">
        <authorList>
            <consortium name="Ensembl"/>
        </authorList>
    </citation>
    <scope>IDENTIFICATION</scope>
</reference>
<dbReference type="InterPro" id="IPR007342">
    <property type="entry name" value="PsuG"/>
</dbReference>
<dbReference type="KEGG" id="cmk:103181812"/>
<keyword evidence="5" id="KW-0464">Manganese</keyword>
<dbReference type="Gene3D" id="3.40.1190.20">
    <property type="match status" value="1"/>
</dbReference>
<dbReference type="Pfam" id="PF00294">
    <property type="entry name" value="PfkB"/>
    <property type="match status" value="1"/>
</dbReference>
<dbReference type="InParanoid" id="A0A4W3JY14"/>
<dbReference type="STRING" id="7868.ENSCMIP00000048414"/>
<reference evidence="10" key="2">
    <citation type="journal article" date="2007" name="PLoS Biol.">
        <title>Survey sequencing and comparative analysis of the elephant shark (Callorhinchus milii) genome.</title>
        <authorList>
            <person name="Venkatesh B."/>
            <person name="Kirkness E.F."/>
            <person name="Loh Y.H."/>
            <person name="Halpern A.L."/>
            <person name="Lee A.P."/>
            <person name="Johnson J."/>
            <person name="Dandona N."/>
            <person name="Viswanathan L.D."/>
            <person name="Tay A."/>
            <person name="Venter J.C."/>
            <person name="Strausberg R.L."/>
            <person name="Brenner S."/>
        </authorList>
    </citation>
    <scope>NUCLEOTIDE SEQUENCE [LARGE SCALE GENOMIC DNA]</scope>
</reference>